<keyword evidence="2" id="KW-0121">Carboxypeptidase</keyword>
<keyword evidence="2" id="KW-0378">Hydrolase</keyword>
<evidence type="ECO:0000259" key="1">
    <source>
        <dbReference type="Pfam" id="PF00144"/>
    </source>
</evidence>
<dbReference type="InterPro" id="IPR012338">
    <property type="entry name" value="Beta-lactam/transpept-like"/>
</dbReference>
<reference evidence="2 3" key="1">
    <citation type="journal article" date="2011" name="Front. Microbiol.">
        <title>Two Strains of Crocosphaera watsonii with Highly Conserved Genomes are Distinguished by Strain-Specific Features.</title>
        <authorList>
            <person name="Bench S.R."/>
            <person name="Ilikchyan I.N."/>
            <person name="Tripp H.J."/>
            <person name="Zehr J.P."/>
        </authorList>
    </citation>
    <scope>NUCLEOTIDE SEQUENCE [LARGE SCALE GENOMIC DNA]</scope>
    <source>
        <strain evidence="2 3">WH 0003</strain>
    </source>
</reference>
<evidence type="ECO:0000313" key="2">
    <source>
        <dbReference type="EMBL" id="EHJ10155.1"/>
    </source>
</evidence>
<dbReference type="SUPFAM" id="SSF56601">
    <property type="entry name" value="beta-lactamase/transpeptidase-like"/>
    <property type="match status" value="1"/>
</dbReference>
<sequence>MTLPDSAITTLNEALDNNKPPEVPGAAVAVLSEEGDWFGASGFSDLANNIPLEPDDRFEAGSITKTFIATTILQLTEEGQLALDDTLTDLLPTNITNFVPNANEITIEQILNHTSGIAEYVAVLSAGGGFAFVENYELEELVEFIDGVEPFFDPGTSWEYSNTNYILAGLVIESVTGNNYGLEIRNRIIDPLGLENTFVFGSEGIPGGYIKGYLDINSDGMPDEDSFTNLSWAGSAGSIISNTFDLAEFFDALLVEGELLQADSLEQMLDTIPINSPNYTSYGLGIGTIESPNRFWYAHRGQTLGFRSNLWYSPLEEITYVELFNGRSSSNLVTDILPTFRRAVLPPTPDIVTYEFDWTGQIAGFRVEGEFSYDLSQSYEDGIVREENLESFDISFFAPDGTLLRTYEDNHLTFPEFNFAFDTNTREILQDGAFMNPDGLNVGEKTPVGDGFTGLSFFSRPELNPQGEVPPPHLHFDDWADEFGFPLGFSTHEDVAFFTRTTQQLLDTGRVGETYQDTLGDTLEQFGNRIVVSVPENQQGQFEVISGATSLFLDFTLFENAGLIIQDGTPTATPFSNQFQVAFAIDEEPTDFLFDSVPFSPISGTINHTGDLTFLFGDNTLVIIGNFSIGYDVNRVSDTNSGFFVADTLEDGLGIDILFDVSIPERLIVADNELTIADAELLLAPELATILGIEDSIGADLGDIRIDASLVDIQTTPIVSFSVDKTLISEEDDDASFTTTFTVDGEIPEVVLDADGNYVSGGLSILVEGLADTIAFNEEISGRSIDDAVLGSFLDFEADVYEIVLLENTGSVTNFIFNDVIEEADQDYTFTLVNDENGVLGSNYTVNPDTASATFTLTDGVVPTDDPTVGITVTETELLEGDEFTVNFTVDGNNLPTPENPLTVLVDSGVLGAIGEFVIFDEDGNPAVEFEGIAGFPEVNGGSASGFLVDIIDSSASLTLSVFEDGPGEG</sequence>
<organism evidence="2 3">
    <name type="scientific">Crocosphaera watsonii WH 0003</name>
    <dbReference type="NCBI Taxonomy" id="423471"/>
    <lineage>
        <taxon>Bacteria</taxon>
        <taxon>Bacillati</taxon>
        <taxon>Cyanobacteriota</taxon>
        <taxon>Cyanophyceae</taxon>
        <taxon>Oscillatoriophycideae</taxon>
        <taxon>Chroococcales</taxon>
        <taxon>Aphanothecaceae</taxon>
        <taxon>Crocosphaera</taxon>
    </lineage>
</organism>
<dbReference type="RefSeq" id="WP_007312874.1">
    <property type="nucleotide sequence ID" value="NZ_AESD01000767.1"/>
</dbReference>
<feature type="domain" description="Beta-lactamase-related" evidence="1">
    <location>
        <begin position="22"/>
        <end position="329"/>
    </location>
</feature>
<evidence type="ECO:0000313" key="3">
    <source>
        <dbReference type="Proteomes" id="UP000003477"/>
    </source>
</evidence>
<dbReference type="PANTHER" id="PTHR46825:SF7">
    <property type="entry name" value="D-ALANYL-D-ALANINE CARBOXYPEPTIDASE"/>
    <property type="match status" value="1"/>
</dbReference>
<keyword evidence="2" id="KW-0645">Protease</keyword>
<dbReference type="Pfam" id="PF00144">
    <property type="entry name" value="Beta-lactamase"/>
    <property type="match status" value="1"/>
</dbReference>
<dbReference type="AlphaFoldDB" id="G5JCD2"/>
<dbReference type="GeneID" id="88769354"/>
<dbReference type="Proteomes" id="UP000003477">
    <property type="component" value="Unassembled WGS sequence"/>
</dbReference>
<dbReference type="InterPro" id="IPR001466">
    <property type="entry name" value="Beta-lactam-related"/>
</dbReference>
<dbReference type="InterPro" id="IPR050491">
    <property type="entry name" value="AmpC-like"/>
</dbReference>
<accession>G5JCD2</accession>
<dbReference type="Gene3D" id="3.40.710.10">
    <property type="entry name" value="DD-peptidase/beta-lactamase superfamily"/>
    <property type="match status" value="1"/>
</dbReference>
<proteinExistence type="predicted"/>
<dbReference type="PANTHER" id="PTHR46825">
    <property type="entry name" value="D-ALANYL-D-ALANINE-CARBOXYPEPTIDASE/ENDOPEPTIDASE AMPH"/>
    <property type="match status" value="1"/>
</dbReference>
<comment type="caution">
    <text evidence="2">The sequence shown here is derived from an EMBL/GenBank/DDBJ whole genome shotgun (WGS) entry which is preliminary data.</text>
</comment>
<protein>
    <submittedName>
        <fullName evidence="2">Serine-type D-Ala-D-Ala carboxypeptidase</fullName>
    </submittedName>
</protein>
<name>G5JCD2_CROWT</name>
<gene>
    <name evidence="2" type="ORF">CWATWH0003_5092a1</name>
</gene>
<dbReference type="EMBL" id="AESD01000767">
    <property type="protein sequence ID" value="EHJ10155.1"/>
    <property type="molecule type" value="Genomic_DNA"/>
</dbReference>
<dbReference type="GO" id="GO:0004180">
    <property type="term" value="F:carboxypeptidase activity"/>
    <property type="evidence" value="ECO:0007669"/>
    <property type="project" value="UniProtKB-KW"/>
</dbReference>
<feature type="non-terminal residue" evidence="2">
    <location>
        <position position="970"/>
    </location>
</feature>